<accession>A0A1N6UDB6</accession>
<dbReference type="OrthoDB" id="2390171at2"/>
<keyword evidence="6" id="KW-1185">Reference proteome</keyword>
<keyword evidence="2" id="KW-0812">Transmembrane</keyword>
<protein>
    <recommendedName>
        <fullName evidence="7">Cell division protein FtsL</fullName>
    </recommendedName>
</protein>
<reference evidence="3" key="3">
    <citation type="submission" date="2017-03" db="EMBL/GenBank/DDBJ databases">
        <authorList>
            <person name="Dastager S.G."/>
            <person name="Neurgaonkar P.S."/>
            <person name="Dharne M.S."/>
        </authorList>
    </citation>
    <scope>NUCLEOTIDE SEQUENCE</scope>
    <source>
        <strain evidence="3">DSM 25145</strain>
    </source>
</reference>
<dbReference type="EMBL" id="MWSK01000003">
    <property type="protein sequence ID" value="OXS78497.1"/>
    <property type="molecule type" value="Genomic_DNA"/>
</dbReference>
<dbReference type="AlphaFoldDB" id="A0A1N6UDB6"/>
<name>A0A1N6UDB6_9BACI</name>
<dbReference type="EMBL" id="FTLX01000003">
    <property type="protein sequence ID" value="SIQ63580.1"/>
    <property type="molecule type" value="Genomic_DNA"/>
</dbReference>
<evidence type="ECO:0000313" key="5">
    <source>
        <dbReference type="Proteomes" id="UP000186385"/>
    </source>
</evidence>
<evidence type="ECO:0008006" key="7">
    <source>
        <dbReference type="Google" id="ProtNLM"/>
    </source>
</evidence>
<evidence type="ECO:0000313" key="3">
    <source>
        <dbReference type="EMBL" id="OXS78497.1"/>
    </source>
</evidence>
<dbReference type="RefSeq" id="WP_045850145.1">
    <property type="nucleotide sequence ID" value="NZ_FTLX01000003.1"/>
</dbReference>
<keyword evidence="2" id="KW-1133">Transmembrane helix</keyword>
<organism evidence="4 5">
    <name type="scientific">Domibacillus enclensis</name>
    <dbReference type="NCBI Taxonomy" id="1017273"/>
    <lineage>
        <taxon>Bacteria</taxon>
        <taxon>Bacillati</taxon>
        <taxon>Bacillota</taxon>
        <taxon>Bacilli</taxon>
        <taxon>Bacillales</taxon>
        <taxon>Bacillaceae</taxon>
        <taxon>Domibacillus</taxon>
    </lineage>
</organism>
<keyword evidence="2" id="KW-0472">Membrane</keyword>
<gene>
    <name evidence="3" type="ORF">B1B05_07810</name>
    <name evidence="4" type="ORF">SAMN05443094_103241</name>
</gene>
<evidence type="ECO:0000313" key="4">
    <source>
        <dbReference type="EMBL" id="SIQ63580.1"/>
    </source>
</evidence>
<dbReference type="Proteomes" id="UP000215545">
    <property type="component" value="Unassembled WGS sequence"/>
</dbReference>
<reference evidence="4 5" key="1">
    <citation type="submission" date="2017-01" db="EMBL/GenBank/DDBJ databases">
        <authorList>
            <person name="Mah S.A."/>
            <person name="Swanson W.J."/>
            <person name="Moy G.W."/>
            <person name="Vacquier V.D."/>
        </authorList>
    </citation>
    <scope>NUCLEOTIDE SEQUENCE [LARGE SCALE GENOMIC DNA]</scope>
    <source>
        <strain evidence="4 5">NIO-1016</strain>
    </source>
</reference>
<reference evidence="6" key="2">
    <citation type="submission" date="2017-03" db="EMBL/GenBank/DDBJ databases">
        <title>Bacillus sp. V-88(T) DSM27956, whole genome shotgun sequencing project.</title>
        <authorList>
            <person name="Dastager S.G."/>
            <person name="Neurgaonkar P.S."/>
            <person name="Dharne M.S."/>
        </authorList>
    </citation>
    <scope>NUCLEOTIDE SEQUENCE [LARGE SCALE GENOMIC DNA]</scope>
    <source>
        <strain evidence="6">DSM 25145</strain>
    </source>
</reference>
<evidence type="ECO:0000256" key="2">
    <source>
        <dbReference type="SAM" id="Phobius"/>
    </source>
</evidence>
<dbReference type="STRING" id="1017273.SAMN05443094_103241"/>
<sequence length="82" mass="9760">MTDLVSVIMIFSIPLVAIVTSHRRSQSKIQHKIVKEQIELEKLKQENYLLETEKMKMELGYTRPLEEKEEVLTFLKQEKQEI</sequence>
<evidence type="ECO:0000256" key="1">
    <source>
        <dbReference type="SAM" id="Coils"/>
    </source>
</evidence>
<feature type="transmembrane region" description="Helical" evidence="2">
    <location>
        <begin position="6"/>
        <end position="22"/>
    </location>
</feature>
<evidence type="ECO:0000313" key="6">
    <source>
        <dbReference type="Proteomes" id="UP000215545"/>
    </source>
</evidence>
<feature type="coiled-coil region" evidence="1">
    <location>
        <begin position="26"/>
        <end position="53"/>
    </location>
</feature>
<proteinExistence type="predicted"/>
<dbReference type="Proteomes" id="UP000186385">
    <property type="component" value="Unassembled WGS sequence"/>
</dbReference>
<keyword evidence="1" id="KW-0175">Coiled coil</keyword>